<organism evidence="2 3">
    <name type="scientific">Oidiodendron maius (strain Zn)</name>
    <dbReference type="NCBI Taxonomy" id="913774"/>
    <lineage>
        <taxon>Eukaryota</taxon>
        <taxon>Fungi</taxon>
        <taxon>Dikarya</taxon>
        <taxon>Ascomycota</taxon>
        <taxon>Pezizomycotina</taxon>
        <taxon>Leotiomycetes</taxon>
        <taxon>Leotiomycetes incertae sedis</taxon>
        <taxon>Myxotrichaceae</taxon>
        <taxon>Oidiodendron</taxon>
    </lineage>
</organism>
<dbReference type="AlphaFoldDB" id="A0A0C3D428"/>
<reference evidence="2 3" key="1">
    <citation type="submission" date="2014-04" db="EMBL/GenBank/DDBJ databases">
        <authorList>
            <consortium name="DOE Joint Genome Institute"/>
            <person name="Kuo A."/>
            <person name="Martino E."/>
            <person name="Perotto S."/>
            <person name="Kohler A."/>
            <person name="Nagy L.G."/>
            <person name="Floudas D."/>
            <person name="Copeland A."/>
            <person name="Barry K.W."/>
            <person name="Cichocki N."/>
            <person name="Veneault-Fourrey C."/>
            <person name="LaButti K."/>
            <person name="Lindquist E.A."/>
            <person name="Lipzen A."/>
            <person name="Lundell T."/>
            <person name="Morin E."/>
            <person name="Murat C."/>
            <person name="Sun H."/>
            <person name="Tunlid A."/>
            <person name="Henrissat B."/>
            <person name="Grigoriev I.V."/>
            <person name="Hibbett D.S."/>
            <person name="Martin F."/>
            <person name="Nordberg H.P."/>
            <person name="Cantor M.N."/>
            <person name="Hua S.X."/>
        </authorList>
    </citation>
    <scope>NUCLEOTIDE SEQUENCE [LARGE SCALE GENOMIC DNA]</scope>
    <source>
        <strain evidence="2 3">Zn</strain>
    </source>
</reference>
<dbReference type="Pfam" id="PF11905">
    <property type="entry name" value="DUF3425"/>
    <property type="match status" value="1"/>
</dbReference>
<evidence type="ECO:0000256" key="1">
    <source>
        <dbReference type="SAM" id="MobiDB-lite"/>
    </source>
</evidence>
<proteinExistence type="predicted"/>
<feature type="compositionally biased region" description="Basic and acidic residues" evidence="1">
    <location>
        <begin position="178"/>
        <end position="190"/>
    </location>
</feature>
<evidence type="ECO:0000313" key="3">
    <source>
        <dbReference type="Proteomes" id="UP000054321"/>
    </source>
</evidence>
<accession>A0A0C3D428</accession>
<sequence>MVTLFTPITGQTLLPRLCRCLLLPISPFWRGSSGFGFGATYLNVFPAPSINSSPSFPAKANLVTLSNWRWYRTNDPRLSSNNIVPPSHSMETDNTRSRRTEYARSQGDGQWSEAEAVPSKPWASGRTLTAAQRARKRALDRQSHRQRRDKTESRIAELEASIKALLDERGDAQTSSENRSHDTSSQRPEHIPDLISKSWNLQDFVGTGAWTSSPPDASISAISPDRLNCDPSDSNSSINGATALNSTNEMGLATPEQVLPSNVGQPLPRITAAELMVADSPTVSTLPVQSIAANGGISTTQLCNMELSKASQLTSNQVCRDELVNQDSIIRAILQGWETIEGRGYVCPLWETLHRIDDLIFCRCSNITRLVMLYTVHRMLLCCAKAKSFKELPPWYRPRPAQCRFQHEIVMGYFAWPGLRERLVLSEKRILSDSFWHYFAHCFSFHWPYSLADAYNVDLAGQARFSGAFMNYLQDIGHWRMDHRFFAAFPDLSNDIIPAPAMPLTLTFPQSCMVSTLDPPASSTFSSTDESEEAVALEDICGTSSSFPNLIMRSQDPWNLSQLDFAIETTPAWAQAVDSFFRLPS</sequence>
<dbReference type="InterPro" id="IPR021833">
    <property type="entry name" value="DUF3425"/>
</dbReference>
<reference evidence="3" key="2">
    <citation type="submission" date="2015-01" db="EMBL/GenBank/DDBJ databases">
        <title>Evolutionary Origins and Diversification of the Mycorrhizal Mutualists.</title>
        <authorList>
            <consortium name="DOE Joint Genome Institute"/>
            <consortium name="Mycorrhizal Genomics Consortium"/>
            <person name="Kohler A."/>
            <person name="Kuo A."/>
            <person name="Nagy L.G."/>
            <person name="Floudas D."/>
            <person name="Copeland A."/>
            <person name="Barry K.W."/>
            <person name="Cichocki N."/>
            <person name="Veneault-Fourrey C."/>
            <person name="LaButti K."/>
            <person name="Lindquist E.A."/>
            <person name="Lipzen A."/>
            <person name="Lundell T."/>
            <person name="Morin E."/>
            <person name="Murat C."/>
            <person name="Riley R."/>
            <person name="Ohm R."/>
            <person name="Sun H."/>
            <person name="Tunlid A."/>
            <person name="Henrissat B."/>
            <person name="Grigoriev I.V."/>
            <person name="Hibbett D.S."/>
            <person name="Martin F."/>
        </authorList>
    </citation>
    <scope>NUCLEOTIDE SEQUENCE [LARGE SCALE GENOMIC DNA]</scope>
    <source>
        <strain evidence="3">Zn</strain>
    </source>
</reference>
<keyword evidence="3" id="KW-1185">Reference proteome</keyword>
<evidence type="ECO:0000313" key="2">
    <source>
        <dbReference type="EMBL" id="KIM96677.1"/>
    </source>
</evidence>
<dbReference type="PANTHER" id="PTHR37012:SF7">
    <property type="entry name" value="B-ZIP TRANSCRIPTION FACTOR (EUROFUNG)-RELATED"/>
    <property type="match status" value="1"/>
</dbReference>
<feature type="region of interest" description="Disordered" evidence="1">
    <location>
        <begin position="168"/>
        <end position="190"/>
    </location>
</feature>
<dbReference type="InParanoid" id="A0A0C3D428"/>
<evidence type="ECO:0008006" key="4">
    <source>
        <dbReference type="Google" id="ProtNLM"/>
    </source>
</evidence>
<protein>
    <recommendedName>
        <fullName evidence="4">BZIP domain-containing protein</fullName>
    </recommendedName>
</protein>
<feature type="compositionally biased region" description="Basic and acidic residues" evidence="1">
    <location>
        <begin position="137"/>
        <end position="156"/>
    </location>
</feature>
<gene>
    <name evidence="2" type="ORF">OIDMADRAFT_58251</name>
</gene>
<dbReference type="PANTHER" id="PTHR37012">
    <property type="entry name" value="B-ZIP TRANSCRIPTION FACTOR (EUROFUNG)-RELATED"/>
    <property type="match status" value="1"/>
</dbReference>
<dbReference type="CDD" id="cd14688">
    <property type="entry name" value="bZIP_YAP"/>
    <property type="match status" value="1"/>
</dbReference>
<feature type="compositionally biased region" description="Basic and acidic residues" evidence="1">
    <location>
        <begin position="90"/>
        <end position="102"/>
    </location>
</feature>
<dbReference type="EMBL" id="KN832883">
    <property type="protein sequence ID" value="KIM96677.1"/>
    <property type="molecule type" value="Genomic_DNA"/>
</dbReference>
<dbReference type="OrthoDB" id="2985014at2759"/>
<feature type="region of interest" description="Disordered" evidence="1">
    <location>
        <begin position="79"/>
        <end position="156"/>
    </location>
</feature>
<dbReference type="Proteomes" id="UP000054321">
    <property type="component" value="Unassembled WGS sequence"/>
</dbReference>
<name>A0A0C3D428_OIDMZ</name>
<dbReference type="HOGENOM" id="CLU_466226_0_0_1"/>